<name>A0A238IVD2_9RHOB</name>
<sequence length="85" mass="9163">MGSAFFIYLAALVFAHAGAEDLFGMNPEPFAALPLIFVDLPLSFRAVGAALLNLPVWVGQIVVALRPLTNFFSLSHPCFGLRDKA</sequence>
<gene>
    <name evidence="1" type="ORF">BOA8489_00429</name>
</gene>
<dbReference type="RefSeq" id="WP_093972304.1">
    <property type="nucleotide sequence ID" value="NZ_FXXQ01000001.1"/>
</dbReference>
<proteinExistence type="predicted"/>
<dbReference type="AlphaFoldDB" id="A0A238IVD2"/>
<reference evidence="1 2" key="1">
    <citation type="submission" date="2017-05" db="EMBL/GenBank/DDBJ databases">
        <authorList>
            <person name="Song R."/>
            <person name="Chenine A.L."/>
            <person name="Ruprecht R.M."/>
        </authorList>
    </citation>
    <scope>NUCLEOTIDE SEQUENCE [LARGE SCALE GENOMIC DNA]</scope>
    <source>
        <strain evidence="1 2">CECT 8489</strain>
    </source>
</reference>
<evidence type="ECO:0000313" key="2">
    <source>
        <dbReference type="Proteomes" id="UP000201838"/>
    </source>
</evidence>
<keyword evidence="2" id="KW-1185">Reference proteome</keyword>
<accession>A0A238IVD2</accession>
<protein>
    <submittedName>
        <fullName evidence="1">Uncharacterized protein</fullName>
    </submittedName>
</protein>
<dbReference type="EMBL" id="FXXQ01000001">
    <property type="protein sequence ID" value="SMX22337.1"/>
    <property type="molecule type" value="Genomic_DNA"/>
</dbReference>
<dbReference type="Proteomes" id="UP000201838">
    <property type="component" value="Unassembled WGS sequence"/>
</dbReference>
<organism evidence="1 2">
    <name type="scientific">Boseongicola aestuarii</name>
    <dbReference type="NCBI Taxonomy" id="1470561"/>
    <lineage>
        <taxon>Bacteria</taxon>
        <taxon>Pseudomonadati</taxon>
        <taxon>Pseudomonadota</taxon>
        <taxon>Alphaproteobacteria</taxon>
        <taxon>Rhodobacterales</taxon>
        <taxon>Paracoccaceae</taxon>
        <taxon>Boseongicola</taxon>
    </lineage>
</organism>
<evidence type="ECO:0000313" key="1">
    <source>
        <dbReference type="EMBL" id="SMX22337.1"/>
    </source>
</evidence>